<dbReference type="InterPro" id="IPR006129">
    <property type="entry name" value="AdhesinB"/>
</dbReference>
<dbReference type="InterPro" id="IPR006127">
    <property type="entry name" value="ZnuA-like"/>
</dbReference>
<dbReference type="InterPro" id="IPR006128">
    <property type="entry name" value="Lipoprotein_PsaA-like"/>
</dbReference>
<dbReference type="GO" id="GO:0007155">
    <property type="term" value="P:cell adhesion"/>
    <property type="evidence" value="ECO:0007669"/>
    <property type="project" value="InterPro"/>
</dbReference>
<name>A0A0G3EFK6_9BACT</name>
<dbReference type="KEGG" id="vbl:L21SP4_00299"/>
<dbReference type="EMBL" id="CP010904">
    <property type="protein sequence ID" value="AKJ63580.1"/>
    <property type="molecule type" value="Genomic_DNA"/>
</dbReference>
<evidence type="ECO:0000313" key="8">
    <source>
        <dbReference type="Proteomes" id="UP000035268"/>
    </source>
</evidence>
<evidence type="ECO:0000256" key="6">
    <source>
        <dbReference type="SAM" id="SignalP"/>
    </source>
</evidence>
<feature type="chain" id="PRO_5005183941" evidence="6">
    <location>
        <begin position="22"/>
        <end position="294"/>
    </location>
</feature>
<dbReference type="PANTHER" id="PTHR42953">
    <property type="entry name" value="HIGH-AFFINITY ZINC UPTAKE SYSTEM PROTEIN ZNUA-RELATED"/>
    <property type="match status" value="1"/>
</dbReference>
<dbReference type="PROSITE" id="PS51257">
    <property type="entry name" value="PROKAR_LIPOPROTEIN"/>
    <property type="match status" value="1"/>
</dbReference>
<protein>
    <submittedName>
        <fullName evidence="7">Putative zinc transport system zinc-binding lipoprotein AdcA</fullName>
    </submittedName>
</protein>
<dbReference type="Gene3D" id="3.40.50.1980">
    <property type="entry name" value="Nitrogenase molybdenum iron protein domain"/>
    <property type="match status" value="2"/>
</dbReference>
<feature type="signal peptide" evidence="6">
    <location>
        <begin position="1"/>
        <end position="21"/>
    </location>
</feature>
<dbReference type="STRING" id="1307763.L21SP4_00299"/>
<dbReference type="GO" id="GO:0030001">
    <property type="term" value="P:metal ion transport"/>
    <property type="evidence" value="ECO:0007669"/>
    <property type="project" value="InterPro"/>
</dbReference>
<comment type="similarity">
    <text evidence="1 4">Belongs to the bacterial solute-binding protein 9 family.</text>
</comment>
<evidence type="ECO:0000256" key="3">
    <source>
        <dbReference type="ARBA" id="ARBA00022729"/>
    </source>
</evidence>
<dbReference type="Pfam" id="PF01297">
    <property type="entry name" value="ZnuA"/>
    <property type="match status" value="1"/>
</dbReference>
<sequence length="294" mass="33093" precursor="true">MCSRFIFTLGAAAGLVFSACADPDPAVLRVQTSIPPLKTFVERVGGDGVEAATVLRAGESPAVYRPRPREVAALLKADLFFRVGVPFEDALLPRIRTARGGPEVVDLRRGLKLRRMPEAHRHDGHDQHSHDHGRSDPHVWLDPDRVRIMARTIRDTLIRRDPGREKEYRRRCDLFIDELDRLDERIGTMLAPYEGRTFYVVHPSFGYFAEAYELEQAAIEPGGKAPGPAHLRSWIRRAREERIGAVLVQPQFPQNAARAIAEEAGARLIEVDPLDPDYGRNLLRMAESLKEALE</sequence>
<dbReference type="PRINTS" id="PR00691">
    <property type="entry name" value="ADHESINB"/>
</dbReference>
<keyword evidence="7" id="KW-0449">Lipoprotein</keyword>
<proteinExistence type="inferred from homology"/>
<dbReference type="PRINTS" id="PR00690">
    <property type="entry name" value="ADHESNFAMILY"/>
</dbReference>
<evidence type="ECO:0000256" key="4">
    <source>
        <dbReference type="RuleBase" id="RU003512"/>
    </source>
</evidence>
<dbReference type="AlphaFoldDB" id="A0A0G3EFK6"/>
<dbReference type="GO" id="GO:0046872">
    <property type="term" value="F:metal ion binding"/>
    <property type="evidence" value="ECO:0007669"/>
    <property type="project" value="InterPro"/>
</dbReference>
<keyword evidence="8" id="KW-1185">Reference proteome</keyword>
<organism evidence="7 8">
    <name type="scientific">Kiritimatiella glycovorans</name>
    <dbReference type="NCBI Taxonomy" id="1307763"/>
    <lineage>
        <taxon>Bacteria</taxon>
        <taxon>Pseudomonadati</taxon>
        <taxon>Kiritimatiellota</taxon>
        <taxon>Kiritimatiellia</taxon>
        <taxon>Kiritimatiellales</taxon>
        <taxon>Kiritimatiellaceae</taxon>
        <taxon>Kiritimatiella</taxon>
    </lineage>
</organism>
<keyword evidence="2 4" id="KW-0813">Transport</keyword>
<evidence type="ECO:0000256" key="1">
    <source>
        <dbReference type="ARBA" id="ARBA00011028"/>
    </source>
</evidence>
<reference evidence="7 8" key="2">
    <citation type="journal article" date="2016" name="ISME J.">
        <title>Characterization of the first cultured representative of Verrucomicrobia subdivision 5 indicates the proposal of a novel phylum.</title>
        <authorList>
            <person name="Spring S."/>
            <person name="Bunk B."/>
            <person name="Sproer C."/>
            <person name="Schumann P."/>
            <person name="Rohde M."/>
            <person name="Tindall B.J."/>
            <person name="Klenk H.P."/>
        </authorList>
    </citation>
    <scope>NUCLEOTIDE SEQUENCE [LARGE SCALE GENOMIC DNA]</scope>
    <source>
        <strain evidence="7 8">L21-Fru-AB</strain>
    </source>
</reference>
<keyword evidence="3 6" id="KW-0732">Signal</keyword>
<evidence type="ECO:0000256" key="5">
    <source>
        <dbReference type="SAM" id="MobiDB-lite"/>
    </source>
</evidence>
<reference evidence="8" key="1">
    <citation type="submission" date="2015-02" db="EMBL/GenBank/DDBJ databases">
        <title>Description and complete genome sequence of the first cultured representative of the subdivision 5 of the Verrucomicrobia phylum.</title>
        <authorList>
            <person name="Spring S."/>
            <person name="Bunk B."/>
            <person name="Sproer C."/>
            <person name="Klenk H.-P."/>
        </authorList>
    </citation>
    <scope>NUCLEOTIDE SEQUENCE [LARGE SCALE GENOMIC DNA]</scope>
    <source>
        <strain evidence="8">L21-Fru-AB</strain>
    </source>
</reference>
<evidence type="ECO:0000256" key="2">
    <source>
        <dbReference type="ARBA" id="ARBA00022448"/>
    </source>
</evidence>
<dbReference type="Proteomes" id="UP000035268">
    <property type="component" value="Chromosome"/>
</dbReference>
<dbReference type="InterPro" id="IPR050492">
    <property type="entry name" value="Bact_metal-bind_prot9"/>
</dbReference>
<feature type="region of interest" description="Disordered" evidence="5">
    <location>
        <begin position="118"/>
        <end position="137"/>
    </location>
</feature>
<evidence type="ECO:0000313" key="7">
    <source>
        <dbReference type="EMBL" id="AKJ63580.1"/>
    </source>
</evidence>
<dbReference type="SUPFAM" id="SSF53807">
    <property type="entry name" value="Helical backbone' metal receptor"/>
    <property type="match status" value="1"/>
</dbReference>
<gene>
    <name evidence="7" type="primary">adcA</name>
    <name evidence="7" type="ORF">L21SP4_00299</name>
</gene>
<dbReference type="PANTHER" id="PTHR42953:SF3">
    <property type="entry name" value="HIGH-AFFINITY ZINC UPTAKE SYSTEM PROTEIN ZNUA"/>
    <property type="match status" value="1"/>
</dbReference>
<accession>A0A0G3EFK6</accession>